<dbReference type="GO" id="GO:0071542">
    <property type="term" value="P:dopaminergic neuron differentiation"/>
    <property type="evidence" value="ECO:0007669"/>
    <property type="project" value="TreeGrafter"/>
</dbReference>
<dbReference type="PANTHER" id="PTHR12990">
    <property type="entry name" value="ARMET-LIKE PROTEIN"/>
    <property type="match status" value="1"/>
</dbReference>
<keyword evidence="6" id="KW-1015">Disulfide bond</keyword>
<feature type="signal peptide" evidence="8">
    <location>
        <begin position="1"/>
        <end position="17"/>
    </location>
</feature>
<dbReference type="GO" id="GO:0005783">
    <property type="term" value="C:endoplasmic reticulum"/>
    <property type="evidence" value="ECO:0007669"/>
    <property type="project" value="TreeGrafter"/>
</dbReference>
<sequence length="177" mass="20458">MRLFLVTFFLCFTYTFGAKVNDETCEVCVKFVRRFENSLEDAAKGNMDKISDAFKKFCLTAKGKDERFCYYVGGLKTSATYIVNELAKPVSWGMPAEKVCEKLKAKDSQICDLKYEKSVDFSTVKFDKLKVKELKKILENWGEVCRGCTEKSEFIRLVKELLPKYEPEAAKKRKDEL</sequence>
<dbReference type="PANTHER" id="PTHR12990:SF5">
    <property type="entry name" value="MESENCEPHALIC ASTROCYTE-DERIVED NEUROTROPHIC FACTOR HOMOLOG"/>
    <property type="match status" value="1"/>
</dbReference>
<gene>
    <name evidence="10" type="ORF">BOX15_Mlig027409g2</name>
</gene>
<dbReference type="OrthoDB" id="5597848at2759"/>
<name>A0A267E5M7_9PLAT</name>
<dbReference type="InterPro" id="IPR045333">
    <property type="entry name" value="ARMET-like"/>
</dbReference>
<proteinExistence type="inferred from homology"/>
<dbReference type="GO" id="GO:0031175">
    <property type="term" value="P:neuron projection development"/>
    <property type="evidence" value="ECO:0007669"/>
    <property type="project" value="TreeGrafter"/>
</dbReference>
<dbReference type="InterPro" id="IPR036361">
    <property type="entry name" value="SAP_dom_sf"/>
</dbReference>
<comment type="subcellular location">
    <subcellularLocation>
        <location evidence="1">Secreted</location>
    </subcellularLocation>
</comment>
<evidence type="ECO:0000256" key="4">
    <source>
        <dbReference type="ARBA" id="ARBA00022525"/>
    </source>
</evidence>
<evidence type="ECO:0000259" key="9">
    <source>
        <dbReference type="PROSITE" id="PS50015"/>
    </source>
</evidence>
<keyword evidence="4" id="KW-0964">Secreted</keyword>
<evidence type="ECO:0000256" key="3">
    <source>
        <dbReference type="ARBA" id="ARBA00014267"/>
    </source>
</evidence>
<comment type="caution">
    <text evidence="10">The sequence shown here is derived from an EMBL/GenBank/DDBJ whole genome shotgun (WGS) entry which is preliminary data.</text>
</comment>
<keyword evidence="11" id="KW-1185">Reference proteome</keyword>
<evidence type="ECO:0000256" key="6">
    <source>
        <dbReference type="ARBA" id="ARBA00023157"/>
    </source>
</evidence>
<accession>A0A267E5M7</accession>
<dbReference type="InterPro" id="IPR019345">
    <property type="entry name" value="ARMET_C"/>
</dbReference>
<dbReference type="Proteomes" id="UP000215902">
    <property type="component" value="Unassembled WGS sequence"/>
</dbReference>
<dbReference type="Gene3D" id="1.10.225.10">
    <property type="entry name" value="Saposin-like"/>
    <property type="match status" value="1"/>
</dbReference>
<evidence type="ECO:0000256" key="7">
    <source>
        <dbReference type="ARBA" id="ARBA00032923"/>
    </source>
</evidence>
<dbReference type="FunFam" id="1.10.720.30:FF:000003">
    <property type="entry name" value="Mesencephalic astrocyte-derived neurotrophic factor"/>
    <property type="match status" value="1"/>
</dbReference>
<dbReference type="EMBL" id="NIVC01002653">
    <property type="protein sequence ID" value="PAA56207.1"/>
    <property type="molecule type" value="Genomic_DNA"/>
</dbReference>
<dbReference type="AlphaFoldDB" id="A0A267E5M7"/>
<evidence type="ECO:0000313" key="11">
    <source>
        <dbReference type="Proteomes" id="UP000215902"/>
    </source>
</evidence>
<evidence type="ECO:0000256" key="8">
    <source>
        <dbReference type="SAM" id="SignalP"/>
    </source>
</evidence>
<evidence type="ECO:0000313" key="10">
    <source>
        <dbReference type="EMBL" id="PAA56207.1"/>
    </source>
</evidence>
<dbReference type="FunFam" id="1.10.225.10:FF:000003">
    <property type="entry name" value="Mesencephalic astrocyte-derived neurotrophic factor"/>
    <property type="match status" value="1"/>
</dbReference>
<dbReference type="GO" id="GO:0005615">
    <property type="term" value="C:extracellular space"/>
    <property type="evidence" value="ECO:0007669"/>
    <property type="project" value="TreeGrafter"/>
</dbReference>
<protein>
    <recommendedName>
        <fullName evidence="3">Mesencephalic astrocyte-derived neurotrophic factor homolog</fullName>
    </recommendedName>
    <alternativeName>
        <fullName evidence="7">MANF/CDNF-like protein</fullName>
    </alternativeName>
</protein>
<dbReference type="Pfam" id="PF20145">
    <property type="entry name" value="ARMET_N"/>
    <property type="match status" value="1"/>
</dbReference>
<keyword evidence="5 8" id="KW-0732">Signal</keyword>
<feature type="domain" description="Saposin B-type" evidence="9">
    <location>
        <begin position="21"/>
        <end position="115"/>
    </location>
</feature>
<organism evidence="10 11">
    <name type="scientific">Macrostomum lignano</name>
    <dbReference type="NCBI Taxonomy" id="282301"/>
    <lineage>
        <taxon>Eukaryota</taxon>
        <taxon>Metazoa</taxon>
        <taxon>Spiralia</taxon>
        <taxon>Lophotrochozoa</taxon>
        <taxon>Platyhelminthes</taxon>
        <taxon>Rhabditophora</taxon>
        <taxon>Macrostomorpha</taxon>
        <taxon>Macrostomida</taxon>
        <taxon>Macrostomidae</taxon>
        <taxon>Macrostomum</taxon>
    </lineage>
</organism>
<reference evidence="10 11" key="1">
    <citation type="submission" date="2017-06" db="EMBL/GenBank/DDBJ databases">
        <title>A platform for efficient transgenesis in Macrostomum lignano, a flatworm model organism for stem cell research.</title>
        <authorList>
            <person name="Berezikov E."/>
        </authorList>
    </citation>
    <scope>NUCLEOTIDE SEQUENCE [LARGE SCALE GENOMIC DNA]</scope>
    <source>
        <strain evidence="10">DV1</strain>
        <tissue evidence="10">Whole organism</tissue>
    </source>
</reference>
<evidence type="ECO:0000256" key="5">
    <source>
        <dbReference type="ARBA" id="ARBA00022729"/>
    </source>
</evidence>
<dbReference type="Pfam" id="PF10208">
    <property type="entry name" value="ARMET_C"/>
    <property type="match status" value="1"/>
</dbReference>
<dbReference type="STRING" id="282301.A0A267E5M7"/>
<dbReference type="InterPro" id="IPR008139">
    <property type="entry name" value="SaposinB_dom"/>
</dbReference>
<dbReference type="SUPFAM" id="SSF68906">
    <property type="entry name" value="SAP domain"/>
    <property type="match status" value="1"/>
</dbReference>
<dbReference type="Gene3D" id="1.10.720.30">
    <property type="entry name" value="SAP domain"/>
    <property type="match status" value="1"/>
</dbReference>
<evidence type="ECO:0000256" key="1">
    <source>
        <dbReference type="ARBA" id="ARBA00004613"/>
    </source>
</evidence>
<dbReference type="InterPro" id="IPR045332">
    <property type="entry name" value="ARMET_N"/>
</dbReference>
<evidence type="ECO:0000256" key="2">
    <source>
        <dbReference type="ARBA" id="ARBA00005617"/>
    </source>
</evidence>
<dbReference type="PROSITE" id="PS50015">
    <property type="entry name" value="SAP_B"/>
    <property type="match status" value="1"/>
</dbReference>
<comment type="similarity">
    <text evidence="2">Belongs to the ARMET family.</text>
</comment>
<feature type="chain" id="PRO_5012921698" description="Mesencephalic astrocyte-derived neurotrophic factor homolog" evidence="8">
    <location>
        <begin position="18"/>
        <end position="177"/>
    </location>
</feature>